<dbReference type="RefSeq" id="XP_064669087.1">
    <property type="nucleotide sequence ID" value="XM_064817814.1"/>
</dbReference>
<dbReference type="PANTHER" id="PTHR10366">
    <property type="entry name" value="NAD DEPENDENT EPIMERASE/DEHYDRATASE"/>
    <property type="match status" value="1"/>
</dbReference>
<feature type="domain" description="3-beta hydroxysteroid dehydrogenase/isomerase" evidence="3">
    <location>
        <begin position="16"/>
        <end position="262"/>
    </location>
</feature>
<reference evidence="4" key="1">
    <citation type="journal article" date="2023" name="Mol. Phylogenet. Evol.">
        <title>Genome-scale phylogeny and comparative genomics of the fungal order Sordariales.</title>
        <authorList>
            <person name="Hensen N."/>
            <person name="Bonometti L."/>
            <person name="Westerberg I."/>
            <person name="Brannstrom I.O."/>
            <person name="Guillou S."/>
            <person name="Cros-Aarteil S."/>
            <person name="Calhoun S."/>
            <person name="Haridas S."/>
            <person name="Kuo A."/>
            <person name="Mondo S."/>
            <person name="Pangilinan J."/>
            <person name="Riley R."/>
            <person name="LaButti K."/>
            <person name="Andreopoulos B."/>
            <person name="Lipzen A."/>
            <person name="Chen C."/>
            <person name="Yan M."/>
            <person name="Daum C."/>
            <person name="Ng V."/>
            <person name="Clum A."/>
            <person name="Steindorff A."/>
            <person name="Ohm R.A."/>
            <person name="Martin F."/>
            <person name="Silar P."/>
            <person name="Natvig D.O."/>
            <person name="Lalanne C."/>
            <person name="Gautier V."/>
            <person name="Ament-Velasquez S.L."/>
            <person name="Kruys A."/>
            <person name="Hutchinson M.I."/>
            <person name="Powell A.J."/>
            <person name="Barry K."/>
            <person name="Miller A.N."/>
            <person name="Grigoriev I.V."/>
            <person name="Debuchy R."/>
            <person name="Gladieux P."/>
            <person name="Hiltunen Thoren M."/>
            <person name="Johannesson H."/>
        </authorList>
    </citation>
    <scope>NUCLEOTIDE SEQUENCE</scope>
    <source>
        <strain evidence="4">CBS 508.74</strain>
    </source>
</reference>
<evidence type="ECO:0000256" key="2">
    <source>
        <dbReference type="ARBA" id="ARBA00023445"/>
    </source>
</evidence>
<dbReference type="Pfam" id="PF01073">
    <property type="entry name" value="3Beta_HSD"/>
    <property type="match status" value="1"/>
</dbReference>
<dbReference type="GeneID" id="89941939"/>
<gene>
    <name evidence="4" type="ORF">N656DRAFT_798908</name>
</gene>
<comment type="caution">
    <text evidence="4">The sequence shown here is derived from an EMBL/GenBank/DDBJ whole genome shotgun (WGS) entry which is preliminary data.</text>
</comment>
<evidence type="ECO:0000313" key="4">
    <source>
        <dbReference type="EMBL" id="KAK4111517.1"/>
    </source>
</evidence>
<dbReference type="Gene3D" id="3.40.50.720">
    <property type="entry name" value="NAD(P)-binding Rossmann-like Domain"/>
    <property type="match status" value="1"/>
</dbReference>
<sequence>MPCLHTSIPTGSWILMTGASGFLASHICLQFLGRGFKVRGAVRDPTESSWLLEGRFKPYADTGAIELVSVPDLGADGAYNVAIKGVAAVVHTAYVTNIVPDPNAVITPMVTGVRSIMNAAIREPSVKAVVFTSSALTASPLAPGVDNGTIGRDSWNDAVLEAAWAPPPYGMSHAMAKYPASKVAAEKEVWKIVERLGNDLHFNVNVVSPAGLTGEPLNKKHIEGQANWVVHAYRGNKAAMDALPASFYVDVKDVALIHVAAVLDPEINKARIQAWGHSAHWNEILAILRRLRPEKKFVDDYPDAQHLKVSIDQTEAVALLKKWSDKPDKNYDGWTSLEDSIFENITNPYLEG</sequence>
<dbReference type="GO" id="GO:0006694">
    <property type="term" value="P:steroid biosynthetic process"/>
    <property type="evidence" value="ECO:0007669"/>
    <property type="project" value="InterPro"/>
</dbReference>
<keyword evidence="1" id="KW-0560">Oxidoreductase</keyword>
<accession>A0AAN6YQJ2</accession>
<dbReference type="GO" id="GO:0016616">
    <property type="term" value="F:oxidoreductase activity, acting on the CH-OH group of donors, NAD or NADP as acceptor"/>
    <property type="evidence" value="ECO:0007669"/>
    <property type="project" value="InterPro"/>
</dbReference>
<reference evidence="4" key="2">
    <citation type="submission" date="2023-05" db="EMBL/GenBank/DDBJ databases">
        <authorList>
            <consortium name="Lawrence Berkeley National Laboratory"/>
            <person name="Steindorff A."/>
            <person name="Hensen N."/>
            <person name="Bonometti L."/>
            <person name="Westerberg I."/>
            <person name="Brannstrom I.O."/>
            <person name="Guillou S."/>
            <person name="Cros-Aarteil S."/>
            <person name="Calhoun S."/>
            <person name="Haridas S."/>
            <person name="Kuo A."/>
            <person name="Mondo S."/>
            <person name="Pangilinan J."/>
            <person name="Riley R."/>
            <person name="Labutti K."/>
            <person name="Andreopoulos B."/>
            <person name="Lipzen A."/>
            <person name="Chen C."/>
            <person name="Yanf M."/>
            <person name="Daum C."/>
            <person name="Ng V."/>
            <person name="Clum A."/>
            <person name="Ohm R."/>
            <person name="Martin F."/>
            <person name="Silar P."/>
            <person name="Natvig D."/>
            <person name="Lalanne C."/>
            <person name="Gautier V."/>
            <person name="Ament-Velasquez S.L."/>
            <person name="Kruys A."/>
            <person name="Hutchinson M.I."/>
            <person name="Powell A.J."/>
            <person name="Barry K."/>
            <person name="Miller A.N."/>
            <person name="Grigoriev I.V."/>
            <person name="Debuchy R."/>
            <person name="Gladieux P."/>
            <person name="Thoren M.H."/>
            <person name="Johannesson H."/>
        </authorList>
    </citation>
    <scope>NUCLEOTIDE SEQUENCE</scope>
    <source>
        <strain evidence="4">CBS 508.74</strain>
    </source>
</reference>
<dbReference type="Proteomes" id="UP001302812">
    <property type="component" value="Unassembled WGS sequence"/>
</dbReference>
<protein>
    <submittedName>
        <fullName evidence="4">Aldehyde reductase 2</fullName>
    </submittedName>
</protein>
<dbReference type="AlphaFoldDB" id="A0AAN6YQJ2"/>
<dbReference type="SUPFAM" id="SSF51735">
    <property type="entry name" value="NAD(P)-binding Rossmann-fold domains"/>
    <property type="match status" value="1"/>
</dbReference>
<evidence type="ECO:0000256" key="1">
    <source>
        <dbReference type="ARBA" id="ARBA00023002"/>
    </source>
</evidence>
<evidence type="ECO:0000259" key="3">
    <source>
        <dbReference type="Pfam" id="PF01073"/>
    </source>
</evidence>
<dbReference type="InterPro" id="IPR002225">
    <property type="entry name" value="3Beta_OHSteriod_DH/Estase"/>
</dbReference>
<evidence type="ECO:0000313" key="5">
    <source>
        <dbReference type="Proteomes" id="UP001302812"/>
    </source>
</evidence>
<proteinExistence type="inferred from homology"/>
<dbReference type="InterPro" id="IPR050425">
    <property type="entry name" value="NAD(P)_dehydrat-like"/>
</dbReference>
<dbReference type="EMBL" id="MU853345">
    <property type="protein sequence ID" value="KAK4111517.1"/>
    <property type="molecule type" value="Genomic_DNA"/>
</dbReference>
<keyword evidence="5" id="KW-1185">Reference proteome</keyword>
<comment type="similarity">
    <text evidence="2">Belongs to the NAD(P)-dependent epimerase/dehydratase family. Dihydroflavonol-4-reductase subfamily.</text>
</comment>
<organism evidence="4 5">
    <name type="scientific">Canariomyces notabilis</name>
    <dbReference type="NCBI Taxonomy" id="2074819"/>
    <lineage>
        <taxon>Eukaryota</taxon>
        <taxon>Fungi</taxon>
        <taxon>Dikarya</taxon>
        <taxon>Ascomycota</taxon>
        <taxon>Pezizomycotina</taxon>
        <taxon>Sordariomycetes</taxon>
        <taxon>Sordariomycetidae</taxon>
        <taxon>Sordariales</taxon>
        <taxon>Chaetomiaceae</taxon>
        <taxon>Canariomyces</taxon>
    </lineage>
</organism>
<dbReference type="InterPro" id="IPR036291">
    <property type="entry name" value="NAD(P)-bd_dom_sf"/>
</dbReference>
<dbReference type="PANTHER" id="PTHR10366:SF562">
    <property type="entry name" value="ALDEHYDE REDUCTASE II (AFU_ORTHOLOGUE AFUA_1G11360)"/>
    <property type="match status" value="1"/>
</dbReference>
<name>A0AAN6YQJ2_9PEZI</name>